<accession>A0AAE3KEQ2</accession>
<reference evidence="7" key="1">
    <citation type="submission" date="2022-06" db="EMBL/GenBank/DDBJ databases">
        <title>Genomic Encyclopedia of Archaeal and Bacterial Type Strains, Phase II (KMG-II): from individual species to whole genera.</title>
        <authorList>
            <person name="Goeker M."/>
        </authorList>
    </citation>
    <scope>NUCLEOTIDE SEQUENCE</scope>
    <source>
        <strain evidence="7">DSM 43935</strain>
    </source>
</reference>
<dbReference type="InterPro" id="IPR051907">
    <property type="entry name" value="DoxX-like_oxidoreductase"/>
</dbReference>
<dbReference type="PANTHER" id="PTHR33452:SF1">
    <property type="entry name" value="INNER MEMBRANE PROTEIN YPHA-RELATED"/>
    <property type="match status" value="1"/>
</dbReference>
<keyword evidence="4" id="KW-0812">Transmembrane</keyword>
<evidence type="ECO:0000256" key="5">
    <source>
        <dbReference type="ARBA" id="ARBA00022989"/>
    </source>
</evidence>
<gene>
    <name evidence="7" type="ORF">LX83_000915</name>
</gene>
<comment type="subcellular location">
    <subcellularLocation>
        <location evidence="1">Cell membrane</location>
        <topology evidence="1">Multi-pass membrane protein</topology>
    </subcellularLocation>
</comment>
<evidence type="ECO:0000256" key="2">
    <source>
        <dbReference type="ARBA" id="ARBA00006679"/>
    </source>
</evidence>
<evidence type="ECO:0000313" key="8">
    <source>
        <dbReference type="Proteomes" id="UP001206128"/>
    </source>
</evidence>
<keyword evidence="6" id="KW-0472">Membrane</keyword>
<evidence type="ECO:0000313" key="7">
    <source>
        <dbReference type="EMBL" id="MCP2164075.1"/>
    </source>
</evidence>
<comment type="caution">
    <text evidence="7">The sequence shown here is derived from an EMBL/GenBank/DDBJ whole genome shotgun (WGS) entry which is preliminary data.</text>
</comment>
<dbReference type="PANTHER" id="PTHR33452">
    <property type="entry name" value="OXIDOREDUCTASE CATD-RELATED"/>
    <property type="match status" value="1"/>
</dbReference>
<evidence type="ECO:0000256" key="3">
    <source>
        <dbReference type="ARBA" id="ARBA00022475"/>
    </source>
</evidence>
<evidence type="ECO:0000256" key="6">
    <source>
        <dbReference type="ARBA" id="ARBA00023136"/>
    </source>
</evidence>
<name>A0AAE3KEQ2_9PSEU</name>
<dbReference type="Pfam" id="PF07681">
    <property type="entry name" value="DoxX"/>
    <property type="match status" value="1"/>
</dbReference>
<sequence>MKLVHLVARPLLAWIFVSGGLDTLRNPEPRAQLAGPSLDKMRETVPVLPEDNLTLVRVNAAVQVGAGILLALGKFRRLAALALAASIVPTTYAGHRFWEVEDEAGRAQQRIHFDKNLAILGGLLVAASEGRSTRRARRRAAAELDASA</sequence>
<dbReference type="AlphaFoldDB" id="A0AAE3KEQ2"/>
<dbReference type="InterPro" id="IPR032808">
    <property type="entry name" value="DoxX"/>
</dbReference>
<keyword evidence="3" id="KW-1003">Cell membrane</keyword>
<dbReference type="GO" id="GO:0005886">
    <property type="term" value="C:plasma membrane"/>
    <property type="evidence" value="ECO:0007669"/>
    <property type="project" value="UniProtKB-SubCell"/>
</dbReference>
<organism evidence="7 8">
    <name type="scientific">Goodfellowiella coeruleoviolacea</name>
    <dbReference type="NCBI Taxonomy" id="334858"/>
    <lineage>
        <taxon>Bacteria</taxon>
        <taxon>Bacillati</taxon>
        <taxon>Actinomycetota</taxon>
        <taxon>Actinomycetes</taxon>
        <taxon>Pseudonocardiales</taxon>
        <taxon>Pseudonocardiaceae</taxon>
        <taxon>Goodfellowiella</taxon>
    </lineage>
</organism>
<proteinExistence type="inferred from homology"/>
<comment type="similarity">
    <text evidence="2">Belongs to the DoxX family.</text>
</comment>
<dbReference type="RefSeq" id="WP_253767380.1">
    <property type="nucleotide sequence ID" value="NZ_JAMTCK010000002.1"/>
</dbReference>
<dbReference type="EMBL" id="JAMTCK010000002">
    <property type="protein sequence ID" value="MCP2164075.1"/>
    <property type="molecule type" value="Genomic_DNA"/>
</dbReference>
<evidence type="ECO:0000256" key="1">
    <source>
        <dbReference type="ARBA" id="ARBA00004651"/>
    </source>
</evidence>
<evidence type="ECO:0000256" key="4">
    <source>
        <dbReference type="ARBA" id="ARBA00022692"/>
    </source>
</evidence>
<keyword evidence="5" id="KW-1133">Transmembrane helix</keyword>
<protein>
    <submittedName>
        <fullName evidence="7">Membrane protein YphA, DoxX/SURF4 family</fullName>
    </submittedName>
</protein>
<dbReference type="Proteomes" id="UP001206128">
    <property type="component" value="Unassembled WGS sequence"/>
</dbReference>
<keyword evidence="8" id="KW-1185">Reference proteome</keyword>